<dbReference type="CDD" id="cd12087">
    <property type="entry name" value="TM_EGFR-like"/>
    <property type="match status" value="1"/>
</dbReference>
<dbReference type="AlphaFoldDB" id="A0A0H2S5I9"/>
<feature type="compositionally biased region" description="Low complexity" evidence="1">
    <location>
        <begin position="541"/>
        <end position="556"/>
    </location>
</feature>
<gene>
    <name evidence="3" type="ORF">SCHPADRAFT_63178</name>
</gene>
<keyword evidence="2" id="KW-1133">Transmembrane helix</keyword>
<dbReference type="InParanoid" id="A0A0H2S5I9"/>
<feature type="transmembrane region" description="Helical" evidence="2">
    <location>
        <begin position="187"/>
        <end position="208"/>
    </location>
</feature>
<feature type="compositionally biased region" description="Low complexity" evidence="1">
    <location>
        <begin position="396"/>
        <end position="417"/>
    </location>
</feature>
<accession>A0A0H2S5I9</accession>
<feature type="region of interest" description="Disordered" evidence="1">
    <location>
        <begin position="297"/>
        <end position="317"/>
    </location>
</feature>
<reference evidence="3 4" key="1">
    <citation type="submission" date="2015-04" db="EMBL/GenBank/DDBJ databases">
        <title>Complete genome sequence of Schizopora paradoxa KUC8140, a cosmopolitan wood degrader in East Asia.</title>
        <authorList>
            <consortium name="DOE Joint Genome Institute"/>
            <person name="Min B."/>
            <person name="Park H."/>
            <person name="Jang Y."/>
            <person name="Kim J.-J."/>
            <person name="Kim K.H."/>
            <person name="Pangilinan J."/>
            <person name="Lipzen A."/>
            <person name="Riley R."/>
            <person name="Grigoriev I.V."/>
            <person name="Spatafora J.W."/>
            <person name="Choi I.-G."/>
        </authorList>
    </citation>
    <scope>NUCLEOTIDE SEQUENCE [LARGE SCALE GENOMIC DNA]</scope>
    <source>
        <strain evidence="3 4">KUC8140</strain>
    </source>
</reference>
<proteinExistence type="predicted"/>
<evidence type="ECO:0000313" key="3">
    <source>
        <dbReference type="EMBL" id="KLO19462.1"/>
    </source>
</evidence>
<name>A0A0H2S5I9_9AGAM</name>
<keyword evidence="4" id="KW-1185">Reference proteome</keyword>
<feature type="compositionally biased region" description="Low complexity" evidence="1">
    <location>
        <begin position="448"/>
        <end position="480"/>
    </location>
</feature>
<sequence>MSSSISIDNTSPLWTFSSPCNSSDSAWNFVQNLPSYYNNTESTTNVVGARASFIFQGTAVAYYGTMWAQGANATVYLDELSENISTVLTNGSTLQSIAIWSRSNLDPDTVHALTVEMTGGGTLDIDYVKVLTPPPAVTPPAMPNPAPAAFPISSKWSCSSTNSSGSPTPAATPAGQLASHSSKSVPMMVGTIVGSICAILAVVAVVFLRRRRRKFWWHRHGRTQVHPDSNSDPKPMHLIQDSEGYALTAPRVPGTNLKIDPWDPTPVFMTEEQRAEKRRELHSKLVLDISAVNLNKSRSSTSSLSPSPTKENTKTNAAIAVRPLPPVTDSMIVHTGGTDHLYASVPKISHDWEDDVDEKDAEEMYAAHSWEDDNSNEVEDMGTPLIGSAPTSPVPSSRLSSSHGGNASSLNSSSRANSRAHRILRSVRSRKSSNNMGKRSAAGHVHRSTAQTTSTRSTNFSMVATASSTPRTPSSSQSMTYGGKMLALTGPGSGSVGLSPPLVRPLPAPGGTAQYLPSPLSTSPPGMSTDFHDQQEAAVITSTSATAQPSSAPSSSWFFGGQRKRANARRPPMGPRTQTSGSDISAEAANGK</sequence>
<keyword evidence="2" id="KW-0812">Transmembrane</keyword>
<feature type="compositionally biased region" description="Low complexity" evidence="1">
    <location>
        <begin position="297"/>
        <end position="310"/>
    </location>
</feature>
<dbReference type="STRING" id="27342.A0A0H2S5I9"/>
<dbReference type="EMBL" id="KQ085886">
    <property type="protein sequence ID" value="KLO19462.1"/>
    <property type="molecule type" value="Genomic_DNA"/>
</dbReference>
<keyword evidence="2" id="KW-0472">Membrane</keyword>
<dbReference type="OrthoDB" id="3258237at2759"/>
<dbReference type="Proteomes" id="UP000053477">
    <property type="component" value="Unassembled WGS sequence"/>
</dbReference>
<evidence type="ECO:0008006" key="5">
    <source>
        <dbReference type="Google" id="ProtNLM"/>
    </source>
</evidence>
<dbReference type="Gene3D" id="2.60.120.260">
    <property type="entry name" value="Galactose-binding domain-like"/>
    <property type="match status" value="1"/>
</dbReference>
<organism evidence="3 4">
    <name type="scientific">Schizopora paradoxa</name>
    <dbReference type="NCBI Taxonomy" id="27342"/>
    <lineage>
        <taxon>Eukaryota</taxon>
        <taxon>Fungi</taxon>
        <taxon>Dikarya</taxon>
        <taxon>Basidiomycota</taxon>
        <taxon>Agaricomycotina</taxon>
        <taxon>Agaricomycetes</taxon>
        <taxon>Hymenochaetales</taxon>
        <taxon>Schizoporaceae</taxon>
        <taxon>Schizopora</taxon>
    </lineage>
</organism>
<evidence type="ECO:0000313" key="4">
    <source>
        <dbReference type="Proteomes" id="UP000053477"/>
    </source>
</evidence>
<evidence type="ECO:0000256" key="2">
    <source>
        <dbReference type="SAM" id="Phobius"/>
    </source>
</evidence>
<protein>
    <recommendedName>
        <fullName evidence="5">Transmembrane protein</fullName>
    </recommendedName>
</protein>
<evidence type="ECO:0000256" key="1">
    <source>
        <dbReference type="SAM" id="MobiDB-lite"/>
    </source>
</evidence>
<feature type="region of interest" description="Disordered" evidence="1">
    <location>
        <begin position="369"/>
        <end position="486"/>
    </location>
</feature>
<feature type="region of interest" description="Disordered" evidence="1">
    <location>
        <begin position="538"/>
        <end position="592"/>
    </location>
</feature>
<feature type="compositionally biased region" description="Basic residues" evidence="1">
    <location>
        <begin position="418"/>
        <end position="431"/>
    </location>
</feature>